<dbReference type="OrthoDB" id="10043580at2759"/>
<dbReference type="Pfam" id="PF15377">
    <property type="entry name" value="DUF4604"/>
    <property type="match status" value="1"/>
</dbReference>
<feature type="compositionally biased region" description="Acidic residues" evidence="1">
    <location>
        <begin position="43"/>
        <end position="52"/>
    </location>
</feature>
<proteinExistence type="predicted"/>
<feature type="domain" description="DUF4604" evidence="2">
    <location>
        <begin position="4"/>
        <end position="101"/>
    </location>
</feature>
<dbReference type="InterPro" id="IPR027911">
    <property type="entry name" value="DUF4604"/>
</dbReference>
<reference evidence="3 4" key="1">
    <citation type="submission" date="2015-09" db="EMBL/GenBank/DDBJ databases">
        <title>Draft genome of the scarab beetle Oryctes borbonicus.</title>
        <authorList>
            <person name="Meyer J.M."/>
            <person name="Markov G.V."/>
            <person name="Baskaran P."/>
            <person name="Herrmann M."/>
            <person name="Sommer R.J."/>
            <person name="Roedelsperger C."/>
        </authorList>
    </citation>
    <scope>NUCLEOTIDE SEQUENCE [LARGE SCALE GENOMIC DNA]</scope>
    <source>
        <strain evidence="3">OB123</strain>
        <tissue evidence="3">Whole animal</tissue>
    </source>
</reference>
<keyword evidence="4" id="KW-1185">Reference proteome</keyword>
<evidence type="ECO:0000259" key="2">
    <source>
        <dbReference type="Pfam" id="PF15377"/>
    </source>
</evidence>
<name>A0A0T6AWL8_9SCAR</name>
<accession>A0A0T6AWL8</accession>
<gene>
    <name evidence="3" type="ORF">AMK59_7096</name>
</gene>
<dbReference type="PANTHER" id="PTHR31195:SF2">
    <property type="entry name" value="GEO02494P1"/>
    <property type="match status" value="1"/>
</dbReference>
<feature type="region of interest" description="Disordered" evidence="1">
    <location>
        <begin position="93"/>
        <end position="117"/>
    </location>
</feature>
<feature type="region of interest" description="Disordered" evidence="1">
    <location>
        <begin position="28"/>
        <end position="53"/>
    </location>
</feature>
<dbReference type="EMBL" id="LJIG01022629">
    <property type="protein sequence ID" value="KRT79548.1"/>
    <property type="molecule type" value="Genomic_DNA"/>
</dbReference>
<dbReference type="Proteomes" id="UP000051574">
    <property type="component" value="Unassembled WGS sequence"/>
</dbReference>
<organism evidence="3 4">
    <name type="scientific">Oryctes borbonicus</name>
    <dbReference type="NCBI Taxonomy" id="1629725"/>
    <lineage>
        <taxon>Eukaryota</taxon>
        <taxon>Metazoa</taxon>
        <taxon>Ecdysozoa</taxon>
        <taxon>Arthropoda</taxon>
        <taxon>Hexapoda</taxon>
        <taxon>Insecta</taxon>
        <taxon>Pterygota</taxon>
        <taxon>Neoptera</taxon>
        <taxon>Endopterygota</taxon>
        <taxon>Coleoptera</taxon>
        <taxon>Polyphaga</taxon>
        <taxon>Scarabaeiformia</taxon>
        <taxon>Scarabaeidae</taxon>
        <taxon>Dynastinae</taxon>
        <taxon>Oryctes</taxon>
    </lineage>
</organism>
<evidence type="ECO:0000313" key="3">
    <source>
        <dbReference type="EMBL" id="KRT79548.1"/>
    </source>
</evidence>
<protein>
    <recommendedName>
        <fullName evidence="2">DUF4604 domain-containing protein</fullName>
    </recommendedName>
</protein>
<dbReference type="AlphaFoldDB" id="A0A0T6AWL8"/>
<dbReference type="InterPro" id="IPR040219">
    <property type="entry name" value="KIAA1143-like"/>
</dbReference>
<evidence type="ECO:0000256" key="1">
    <source>
        <dbReference type="SAM" id="MobiDB-lite"/>
    </source>
</evidence>
<evidence type="ECO:0000313" key="4">
    <source>
        <dbReference type="Proteomes" id="UP000051574"/>
    </source>
</evidence>
<comment type="caution">
    <text evidence="3">The sequence shown here is derived from an EMBL/GenBank/DDBJ whole genome shotgun (WGS) entry which is preliminary data.</text>
</comment>
<dbReference type="PANTHER" id="PTHR31195">
    <property type="entry name" value="GEO02494P1"/>
    <property type="match status" value="1"/>
</dbReference>
<sequence length="136" mass="15296">MSKRNVTYIKPEEPAFLKKIKEQVGYTEGPTVNTKRENLNPVEPEDLEDTAEEQPTVVVLQTGDLTAEEAAEVNKQREEAPADLTKPIVFRAKSKNKDEKGEGLLSKNKRPLVAKETKSKKIKASLLSFDQEEEDN</sequence>